<keyword evidence="1" id="KW-0521">NADP</keyword>
<dbReference type="RefSeq" id="WP_204413214.1">
    <property type="nucleotide sequence ID" value="NZ_JAFBED010000001.1"/>
</dbReference>
<feature type="domain" description="Enoyl reductase (ER)" evidence="3">
    <location>
        <begin position="10"/>
        <end position="322"/>
    </location>
</feature>
<dbReference type="Gene3D" id="3.40.50.720">
    <property type="entry name" value="NAD(P)-binding Rossmann-like Domain"/>
    <property type="match status" value="1"/>
</dbReference>
<dbReference type="InterPro" id="IPR020843">
    <property type="entry name" value="ER"/>
</dbReference>
<proteinExistence type="predicted"/>
<evidence type="ECO:0000259" key="3">
    <source>
        <dbReference type="SMART" id="SM00829"/>
    </source>
</evidence>
<dbReference type="PANTHER" id="PTHR48106:SF17">
    <property type="entry name" value="ENOYL REDUCTASE (ER) DOMAIN-CONTAINING PROTEIN"/>
    <property type="match status" value="1"/>
</dbReference>
<dbReference type="Proteomes" id="UP000737402">
    <property type="component" value="Unassembled WGS sequence"/>
</dbReference>
<dbReference type="PANTHER" id="PTHR48106">
    <property type="entry name" value="QUINONE OXIDOREDUCTASE PIG3-RELATED"/>
    <property type="match status" value="1"/>
</dbReference>
<dbReference type="Gene3D" id="3.90.180.10">
    <property type="entry name" value="Medium-chain alcohol dehydrogenases, catalytic domain"/>
    <property type="match status" value="1"/>
</dbReference>
<evidence type="ECO:0000256" key="1">
    <source>
        <dbReference type="ARBA" id="ARBA00022857"/>
    </source>
</evidence>
<dbReference type="InterPro" id="IPR013149">
    <property type="entry name" value="ADH-like_C"/>
</dbReference>
<evidence type="ECO:0000313" key="4">
    <source>
        <dbReference type="EMBL" id="MBM7618765.1"/>
    </source>
</evidence>
<dbReference type="InterPro" id="IPR013154">
    <property type="entry name" value="ADH-like_N"/>
</dbReference>
<dbReference type="InterPro" id="IPR036291">
    <property type="entry name" value="NAD(P)-bd_dom_sf"/>
</dbReference>
<reference evidence="4 5" key="1">
    <citation type="submission" date="2021-01" db="EMBL/GenBank/DDBJ databases">
        <title>Genomic Encyclopedia of Type Strains, Phase IV (KMG-IV): sequencing the most valuable type-strain genomes for metagenomic binning, comparative biology and taxonomic classification.</title>
        <authorList>
            <person name="Goeker M."/>
        </authorList>
    </citation>
    <scope>NUCLEOTIDE SEQUENCE [LARGE SCALE GENOMIC DNA]</scope>
    <source>
        <strain evidence="4 5">DSM 25879</strain>
    </source>
</reference>
<dbReference type="SMART" id="SM00829">
    <property type="entry name" value="PKS_ER"/>
    <property type="match status" value="1"/>
</dbReference>
<dbReference type="CDD" id="cd08271">
    <property type="entry name" value="MDR5"/>
    <property type="match status" value="1"/>
</dbReference>
<name>A0ABS2NVT9_9BACI</name>
<organism evidence="4 5">
    <name type="scientific">Sutcliffiella tianshenii</name>
    <dbReference type="NCBI Taxonomy" id="1463404"/>
    <lineage>
        <taxon>Bacteria</taxon>
        <taxon>Bacillati</taxon>
        <taxon>Bacillota</taxon>
        <taxon>Bacilli</taxon>
        <taxon>Bacillales</taxon>
        <taxon>Bacillaceae</taxon>
        <taxon>Sutcliffiella</taxon>
    </lineage>
</organism>
<evidence type="ECO:0000313" key="5">
    <source>
        <dbReference type="Proteomes" id="UP000737402"/>
    </source>
</evidence>
<dbReference type="SUPFAM" id="SSF50129">
    <property type="entry name" value="GroES-like"/>
    <property type="match status" value="1"/>
</dbReference>
<comment type="caution">
    <text evidence="4">The sequence shown here is derived from an EMBL/GenBank/DDBJ whole genome shotgun (WGS) entry which is preliminary data.</text>
</comment>
<dbReference type="SUPFAM" id="SSF51735">
    <property type="entry name" value="NAD(P)-binding Rossmann-fold domains"/>
    <property type="match status" value="1"/>
</dbReference>
<protein>
    <submittedName>
        <fullName evidence="4">NADPH:quinone reductase-like Zn-dependent oxidoreductase</fullName>
    </submittedName>
</protein>
<keyword evidence="5" id="KW-1185">Reference proteome</keyword>
<evidence type="ECO:0000256" key="2">
    <source>
        <dbReference type="ARBA" id="ARBA00023002"/>
    </source>
</evidence>
<gene>
    <name evidence="4" type="ORF">JOC95_000607</name>
</gene>
<dbReference type="Pfam" id="PF00107">
    <property type="entry name" value="ADH_zinc_N"/>
    <property type="match status" value="1"/>
</dbReference>
<dbReference type="InterPro" id="IPR011032">
    <property type="entry name" value="GroES-like_sf"/>
</dbReference>
<accession>A0ABS2NVT9</accession>
<dbReference type="Pfam" id="PF08240">
    <property type="entry name" value="ADH_N"/>
    <property type="match status" value="1"/>
</dbReference>
<dbReference type="EMBL" id="JAFBED010000001">
    <property type="protein sequence ID" value="MBM7618765.1"/>
    <property type="molecule type" value="Genomic_DNA"/>
</dbReference>
<keyword evidence="2" id="KW-0560">Oxidoreductase</keyword>
<sequence>MKAWLLNEPGSLDGMTWGEIETPVVHSGELLVAVKAVALNPVDYKVAQNGNPAWEYPHIVGVDLAGEVVSLGEGAGFSVGDRVAIHTNLSRKGAFAEYAAVDARAAALIPEDVSYEEASGILCAGMTAYEAVVQKLNTTQKETILVHAGAGGVGGFAIQLAKQLGLKVYTTASKENHEWVKSLGADIAIDYKEEDVTARILEETAGRGMDLILNTVGRDVATADLERLAFSGQLAFIAGPPDTSGVKPFSLSPSIHEVALGAAHASKDERAIRNLSFMASELMEMIKDKKLNPLITEVLPHTELVEGLKKLQSRHVRGKIIVTF</sequence>